<dbReference type="Pfam" id="PF12007">
    <property type="entry name" value="DUF3501"/>
    <property type="match status" value="1"/>
</dbReference>
<dbReference type="EMBL" id="NRSD01000002">
    <property type="protein sequence ID" value="MBK1643562.1"/>
    <property type="molecule type" value="Genomic_DNA"/>
</dbReference>
<protein>
    <recommendedName>
        <fullName evidence="3">DUF3501 family protein</fullName>
    </recommendedName>
</protein>
<keyword evidence="2" id="KW-1185">Reference proteome</keyword>
<gene>
    <name evidence="1" type="ORF">CKO25_02590</name>
</gene>
<organism evidence="1 2">
    <name type="scientific">Thiocapsa imhoffii</name>
    <dbReference type="NCBI Taxonomy" id="382777"/>
    <lineage>
        <taxon>Bacteria</taxon>
        <taxon>Pseudomonadati</taxon>
        <taxon>Pseudomonadota</taxon>
        <taxon>Gammaproteobacteria</taxon>
        <taxon>Chromatiales</taxon>
        <taxon>Chromatiaceae</taxon>
        <taxon>Thiocapsa</taxon>
    </lineage>
</organism>
<accession>A0A9X1B7D5</accession>
<dbReference type="Proteomes" id="UP001138802">
    <property type="component" value="Unassembled WGS sequence"/>
</dbReference>
<dbReference type="InterPro" id="IPR021890">
    <property type="entry name" value="DUF3501"/>
</dbReference>
<name>A0A9X1B7D5_9GAMM</name>
<evidence type="ECO:0000313" key="2">
    <source>
        <dbReference type="Proteomes" id="UP001138802"/>
    </source>
</evidence>
<dbReference type="AlphaFoldDB" id="A0A9X1B7D5"/>
<sequence length="193" mass="22312">MPLTRTDLYSLEDYAGIRREFRAKVMAHKQHRRVAIGSHTTLYFEDRLTMQYQVQEMLRAERLFETAEIQAELDAYNPLIPDGRNWKATFMIEFENIAERRDALARLRGIEDSVWMQIEDFERVYAVADEDLERTDDTKTAAVHFLRFDLAQDMAVAMKQGASLTLGIAHPEYRYQSVATPAVCASLTQDLAD</sequence>
<dbReference type="RefSeq" id="WP_200386376.1">
    <property type="nucleotide sequence ID" value="NZ_NRSD01000002.1"/>
</dbReference>
<reference evidence="1 2" key="1">
    <citation type="journal article" date="2020" name="Microorganisms">
        <title>Osmotic Adaptation and Compatible Solute Biosynthesis of Phototrophic Bacteria as Revealed from Genome Analyses.</title>
        <authorList>
            <person name="Imhoff J.F."/>
            <person name="Rahn T."/>
            <person name="Kunzel S."/>
            <person name="Keller A."/>
            <person name="Neulinger S.C."/>
        </authorList>
    </citation>
    <scope>NUCLEOTIDE SEQUENCE [LARGE SCALE GENOMIC DNA]</scope>
    <source>
        <strain evidence="1 2">DSM 21303</strain>
    </source>
</reference>
<evidence type="ECO:0000313" key="1">
    <source>
        <dbReference type="EMBL" id="MBK1643562.1"/>
    </source>
</evidence>
<proteinExistence type="predicted"/>
<comment type="caution">
    <text evidence="1">The sequence shown here is derived from an EMBL/GenBank/DDBJ whole genome shotgun (WGS) entry which is preliminary data.</text>
</comment>
<evidence type="ECO:0008006" key="3">
    <source>
        <dbReference type="Google" id="ProtNLM"/>
    </source>
</evidence>